<accession>A0A432LP05</accession>
<proteinExistence type="predicted"/>
<comment type="caution">
    <text evidence="2">The sequence shown here is derived from an EMBL/GenBank/DDBJ whole genome shotgun (WGS) entry which is preliminary data.</text>
</comment>
<dbReference type="EMBL" id="RYZR01000008">
    <property type="protein sequence ID" value="RUL61379.1"/>
    <property type="molecule type" value="Genomic_DNA"/>
</dbReference>
<dbReference type="Proteomes" id="UP000267077">
    <property type="component" value="Unassembled WGS sequence"/>
</dbReference>
<evidence type="ECO:0000313" key="2">
    <source>
        <dbReference type="EMBL" id="RUL61379.1"/>
    </source>
</evidence>
<reference evidence="2 3" key="1">
    <citation type="submission" date="2018-12" db="EMBL/GenBank/DDBJ databases">
        <title>Dyella dinghuensis sp. nov. DHOA06 and Dyella choica sp. nov. 4M-K27, isolated from forest soil.</title>
        <authorList>
            <person name="Qiu L.-H."/>
            <person name="Gao Z.-H."/>
        </authorList>
    </citation>
    <scope>NUCLEOTIDE SEQUENCE [LARGE SCALE GENOMIC DNA]</scope>
    <source>
        <strain evidence="2 3">DHOA06</strain>
    </source>
</reference>
<organism evidence="2 3">
    <name type="scientific">Dyella dinghuensis</name>
    <dbReference type="NCBI Taxonomy" id="1920169"/>
    <lineage>
        <taxon>Bacteria</taxon>
        <taxon>Pseudomonadati</taxon>
        <taxon>Pseudomonadota</taxon>
        <taxon>Gammaproteobacteria</taxon>
        <taxon>Lysobacterales</taxon>
        <taxon>Rhodanobacteraceae</taxon>
        <taxon>Dyella</taxon>
    </lineage>
</organism>
<keyword evidence="3" id="KW-1185">Reference proteome</keyword>
<evidence type="ECO:0000313" key="3">
    <source>
        <dbReference type="Proteomes" id="UP000267077"/>
    </source>
</evidence>
<dbReference type="RefSeq" id="WP_126675090.1">
    <property type="nucleotide sequence ID" value="NZ_RYZR01000008.1"/>
</dbReference>
<gene>
    <name evidence="2" type="ORF">EKH79_17220</name>
</gene>
<feature type="transmembrane region" description="Helical" evidence="1">
    <location>
        <begin position="407"/>
        <end position="427"/>
    </location>
</feature>
<feature type="transmembrane region" description="Helical" evidence="1">
    <location>
        <begin position="292"/>
        <end position="311"/>
    </location>
</feature>
<keyword evidence="1" id="KW-0472">Membrane</keyword>
<feature type="transmembrane region" description="Helical" evidence="1">
    <location>
        <begin position="167"/>
        <end position="185"/>
    </location>
</feature>
<feature type="transmembrane region" description="Helical" evidence="1">
    <location>
        <begin position="136"/>
        <end position="155"/>
    </location>
</feature>
<dbReference type="AlphaFoldDB" id="A0A432LP05"/>
<feature type="transmembrane region" description="Helical" evidence="1">
    <location>
        <begin position="111"/>
        <end position="129"/>
    </location>
</feature>
<name>A0A432LP05_9GAMM</name>
<keyword evidence="1" id="KW-0812">Transmembrane</keyword>
<evidence type="ECO:0000256" key="1">
    <source>
        <dbReference type="SAM" id="Phobius"/>
    </source>
</evidence>
<protein>
    <submittedName>
        <fullName evidence="2">Uncharacterized protein</fullName>
    </submittedName>
</protein>
<sequence>MKASWHIWLQLFRRMPLLVVVANALWLAALVMGVMALSGDNGMLALATPLFGMGTWFWHMGQGYSLRSLCVPESFLLPDFRRRLLNYAAIDIAQWILIPLVFATLLHVSHLPLVASMTVLIAAIGLMMGCNPRAAIFIWPAFIVLGWMPAVFVQVMKVAVQSPLTPLLILAVAALIVRLSVTPLLRINDRDVDASPLESTSLGRMQTRSMPGEPRRTGAFGKRIAALYDAASQRAMTRALASYKRHPTLTRRMVLVRRLLLPHDNPEAIALRIALVAVIVFFYFFVVMHRQHFNATIIGAYSIMLSISRFPQLNVGMTRMRPNMADLYLTLAPETRAEYQKVVSDALTVLVPISMLTALVYTALGAVLVHAADPWRMLFVAAIVSASASLAALAVHLIGPEGTTGRTIVNFVILFGVMGVYWGGYWLVDTFDYLIGGGILAVITLGFGLSAWFAAQREYLLRPPRFDAPIG</sequence>
<keyword evidence="1" id="KW-1133">Transmembrane helix</keyword>
<feature type="transmembrane region" description="Helical" evidence="1">
    <location>
        <begin position="375"/>
        <end position="395"/>
    </location>
</feature>
<feature type="transmembrane region" description="Helical" evidence="1">
    <location>
        <begin position="268"/>
        <end position="286"/>
    </location>
</feature>
<feature type="transmembrane region" description="Helical" evidence="1">
    <location>
        <begin position="84"/>
        <end position="105"/>
    </location>
</feature>
<dbReference type="OrthoDB" id="5938825at2"/>
<feature type="transmembrane region" description="Helical" evidence="1">
    <location>
        <begin position="433"/>
        <end position="455"/>
    </location>
</feature>
<feature type="transmembrane region" description="Helical" evidence="1">
    <location>
        <begin position="346"/>
        <end position="369"/>
    </location>
</feature>